<evidence type="ECO:0000313" key="4">
    <source>
        <dbReference type="Proteomes" id="UP000664164"/>
    </source>
</evidence>
<dbReference type="SUPFAM" id="SSF52821">
    <property type="entry name" value="Rhodanese/Cell cycle control phosphatase"/>
    <property type="match status" value="2"/>
</dbReference>
<dbReference type="InterPro" id="IPR036873">
    <property type="entry name" value="Rhodanese-like_dom_sf"/>
</dbReference>
<dbReference type="EMBL" id="JAFNLL010000036">
    <property type="protein sequence ID" value="MBO1269119.1"/>
    <property type="molecule type" value="Genomic_DNA"/>
</dbReference>
<protein>
    <submittedName>
        <fullName evidence="3">MBL fold metallo-hydrolase</fullName>
    </submittedName>
</protein>
<dbReference type="SUPFAM" id="SSF56281">
    <property type="entry name" value="Metallo-hydrolase/oxidoreductase"/>
    <property type="match status" value="1"/>
</dbReference>
<evidence type="ECO:0000256" key="1">
    <source>
        <dbReference type="ARBA" id="ARBA00022723"/>
    </source>
</evidence>
<sequence length="464" mass="49359">MDVVVIETTQLGDRSYLVHDGTVALVIDPQRDTDRVEAAARETGVRITHVAETHLHNDYLTGGLLLARSHGAAYLVNAADAVAFDRVPVTDGQLIRVGRLTVKVVATPGHTHTHLSYVVREDEADGGRQAVFSGGSLLYGSVGRTDLVADAETAGLAHEQYASVRRLVAEATPDAVLYPTHGFGSFCSIGPASRVPASTIGEQAATNHALTDPDEDHFVSHLLANITAYPSYYAHMSPLNALGPGPATLDVPESVDAAELERRLEAGEWVVDLRSRVAFAANHLRGSLAFEYGPGSNFTSYLGWVLPWNRPLTLLGPHEEVRKAIRDLSRIGIDSPDAAVGQDPGLLAPGVRLESFPRVGWDGLLAGMAAGDTVLDVRRSNEFAASHVQGAVNVPLHELLLKMDEVPHGRAWVHCATGYRAAVAASLLQRAGREVVLIDARFGDAAAAGVRLAASQENGQLPGP</sequence>
<dbReference type="InterPro" id="IPR044528">
    <property type="entry name" value="POD-like_MBL-fold"/>
</dbReference>
<dbReference type="PANTHER" id="PTHR43084:SF1">
    <property type="entry name" value="PERSULFIDE DIOXYGENASE ETHE1, MITOCHONDRIAL"/>
    <property type="match status" value="1"/>
</dbReference>
<organism evidence="3 4">
    <name type="scientific">Arthrobacter cavernae</name>
    <dbReference type="NCBI Taxonomy" id="2817681"/>
    <lineage>
        <taxon>Bacteria</taxon>
        <taxon>Bacillati</taxon>
        <taxon>Actinomycetota</taxon>
        <taxon>Actinomycetes</taxon>
        <taxon>Micrococcales</taxon>
        <taxon>Micrococcaceae</taxon>
        <taxon>Arthrobacter</taxon>
    </lineage>
</organism>
<dbReference type="Gene3D" id="3.40.250.10">
    <property type="entry name" value="Rhodanese-like domain"/>
    <property type="match status" value="2"/>
</dbReference>
<dbReference type="InterPro" id="IPR036866">
    <property type="entry name" value="RibonucZ/Hydroxyglut_hydro"/>
</dbReference>
<dbReference type="SMART" id="SM00849">
    <property type="entry name" value="Lactamase_B"/>
    <property type="match status" value="1"/>
</dbReference>
<dbReference type="Gene3D" id="3.60.15.10">
    <property type="entry name" value="Ribonuclease Z/Hydroxyacylglutathione hydrolase-like"/>
    <property type="match status" value="1"/>
</dbReference>
<keyword evidence="1" id="KW-0479">Metal-binding</keyword>
<accession>A0A939HH29</accession>
<keyword evidence="4" id="KW-1185">Reference proteome</keyword>
<dbReference type="InterPro" id="IPR001763">
    <property type="entry name" value="Rhodanese-like_dom"/>
</dbReference>
<dbReference type="RefSeq" id="WP_207616982.1">
    <property type="nucleotide sequence ID" value="NZ_JAFNLL010000036.1"/>
</dbReference>
<dbReference type="Pfam" id="PF00581">
    <property type="entry name" value="Rhodanese"/>
    <property type="match status" value="1"/>
</dbReference>
<dbReference type="CDD" id="cd07724">
    <property type="entry name" value="POD-like_MBL-fold"/>
    <property type="match status" value="1"/>
</dbReference>
<dbReference type="PROSITE" id="PS50206">
    <property type="entry name" value="RHODANESE_3"/>
    <property type="match status" value="1"/>
</dbReference>
<reference evidence="3" key="1">
    <citation type="submission" date="2021-03" db="EMBL/GenBank/DDBJ databases">
        <title>A new species, PO-11, isolated from a karst cave deposit.</title>
        <authorList>
            <person name="Zhaoxiaoyong W."/>
        </authorList>
    </citation>
    <scope>NUCLEOTIDE SEQUENCE</scope>
    <source>
        <strain evidence="3">PO-11</strain>
    </source>
</reference>
<dbReference type="InterPro" id="IPR051682">
    <property type="entry name" value="Mito_Persulfide_Diox"/>
</dbReference>
<gene>
    <name evidence="3" type="ORF">J1902_14290</name>
</gene>
<dbReference type="Pfam" id="PF00753">
    <property type="entry name" value="Lactamase_B"/>
    <property type="match status" value="1"/>
</dbReference>
<evidence type="ECO:0000259" key="2">
    <source>
        <dbReference type="PROSITE" id="PS50206"/>
    </source>
</evidence>
<dbReference type="Proteomes" id="UP000664164">
    <property type="component" value="Unassembled WGS sequence"/>
</dbReference>
<dbReference type="InterPro" id="IPR001279">
    <property type="entry name" value="Metallo-B-lactamas"/>
</dbReference>
<feature type="domain" description="Rhodanese" evidence="2">
    <location>
        <begin position="368"/>
        <end position="448"/>
    </location>
</feature>
<dbReference type="GO" id="GO:0046872">
    <property type="term" value="F:metal ion binding"/>
    <property type="evidence" value="ECO:0007669"/>
    <property type="project" value="UniProtKB-KW"/>
</dbReference>
<proteinExistence type="predicted"/>
<dbReference type="GO" id="GO:0006749">
    <property type="term" value="P:glutathione metabolic process"/>
    <property type="evidence" value="ECO:0007669"/>
    <property type="project" value="InterPro"/>
</dbReference>
<dbReference type="PANTHER" id="PTHR43084">
    <property type="entry name" value="PERSULFIDE DIOXYGENASE ETHE1"/>
    <property type="match status" value="1"/>
</dbReference>
<dbReference type="GO" id="GO:0050313">
    <property type="term" value="F:sulfur dioxygenase activity"/>
    <property type="evidence" value="ECO:0007669"/>
    <property type="project" value="InterPro"/>
</dbReference>
<dbReference type="GO" id="GO:0070813">
    <property type="term" value="P:hydrogen sulfide metabolic process"/>
    <property type="evidence" value="ECO:0007669"/>
    <property type="project" value="TreeGrafter"/>
</dbReference>
<evidence type="ECO:0000313" key="3">
    <source>
        <dbReference type="EMBL" id="MBO1269119.1"/>
    </source>
</evidence>
<name>A0A939HH29_9MICC</name>
<dbReference type="SMART" id="SM00450">
    <property type="entry name" value="RHOD"/>
    <property type="match status" value="1"/>
</dbReference>
<dbReference type="AlphaFoldDB" id="A0A939HH29"/>
<comment type="caution">
    <text evidence="3">The sequence shown here is derived from an EMBL/GenBank/DDBJ whole genome shotgun (WGS) entry which is preliminary data.</text>
</comment>